<proteinExistence type="predicted"/>
<dbReference type="Pfam" id="PF01863">
    <property type="entry name" value="YgjP-like"/>
    <property type="match status" value="1"/>
</dbReference>
<dbReference type="EMBL" id="RBXL01000002">
    <property type="protein sequence ID" value="RKT37848.1"/>
    <property type="molecule type" value="Genomic_DNA"/>
</dbReference>
<organism evidence="2 3">
    <name type="scientific">Thiocapsa rosea</name>
    <dbReference type="NCBI Taxonomy" id="69360"/>
    <lineage>
        <taxon>Bacteria</taxon>
        <taxon>Pseudomonadati</taxon>
        <taxon>Pseudomonadota</taxon>
        <taxon>Gammaproteobacteria</taxon>
        <taxon>Chromatiales</taxon>
        <taxon>Chromatiaceae</taxon>
        <taxon>Thiocapsa</taxon>
    </lineage>
</organism>
<dbReference type="CDD" id="cd07344">
    <property type="entry name" value="M48_yhfN_like"/>
    <property type="match status" value="1"/>
</dbReference>
<dbReference type="Gene3D" id="3.30.2010.10">
    <property type="entry name" value="Metalloproteases ('zincins'), catalytic domain"/>
    <property type="match status" value="1"/>
</dbReference>
<evidence type="ECO:0000313" key="2">
    <source>
        <dbReference type="EMBL" id="RKT37848.1"/>
    </source>
</evidence>
<evidence type="ECO:0000259" key="1">
    <source>
        <dbReference type="Pfam" id="PF01863"/>
    </source>
</evidence>
<protein>
    <recommendedName>
        <fullName evidence="1">YgjP-like metallopeptidase domain-containing protein</fullName>
    </recommendedName>
</protein>
<accession>A0A495UR20</accession>
<feature type="domain" description="YgjP-like metallopeptidase" evidence="1">
    <location>
        <begin position="32"/>
        <end position="241"/>
    </location>
</feature>
<reference evidence="2 3" key="1">
    <citation type="submission" date="2018-10" db="EMBL/GenBank/DDBJ databases">
        <title>Genomic Encyclopedia of Archaeal and Bacterial Type Strains, Phase II (KMG-II): from individual species to whole genera.</title>
        <authorList>
            <person name="Goeker M."/>
        </authorList>
    </citation>
    <scope>NUCLEOTIDE SEQUENCE [LARGE SCALE GENOMIC DNA]</scope>
    <source>
        <strain evidence="2 3">DSM 235</strain>
    </source>
</reference>
<dbReference type="InterPro" id="IPR053136">
    <property type="entry name" value="UTP_pyrophosphatase-like"/>
</dbReference>
<name>A0A495UR20_9GAMM</name>
<evidence type="ECO:0000313" key="3">
    <source>
        <dbReference type="Proteomes" id="UP000274556"/>
    </source>
</evidence>
<dbReference type="OrthoDB" id="9811177at2"/>
<dbReference type="PANTHER" id="PTHR30399:SF1">
    <property type="entry name" value="UTP PYROPHOSPHATASE"/>
    <property type="match status" value="1"/>
</dbReference>
<dbReference type="InterPro" id="IPR002725">
    <property type="entry name" value="YgjP-like_metallopeptidase"/>
</dbReference>
<dbReference type="RefSeq" id="WP_120800149.1">
    <property type="nucleotide sequence ID" value="NZ_RBXL01000002.1"/>
</dbReference>
<keyword evidence="3" id="KW-1185">Reference proteome</keyword>
<dbReference type="Proteomes" id="UP000274556">
    <property type="component" value="Unassembled WGS sequence"/>
</dbReference>
<dbReference type="AlphaFoldDB" id="A0A495UR20"/>
<comment type="caution">
    <text evidence="2">The sequence shown here is derived from an EMBL/GenBank/DDBJ whole genome shotgun (WGS) entry which is preliminary data.</text>
</comment>
<dbReference type="PANTHER" id="PTHR30399">
    <property type="entry name" value="UNCHARACTERIZED PROTEIN YGJP"/>
    <property type="match status" value="1"/>
</dbReference>
<sequence length="245" mass="28785">MSATGETESPARDCVHWGRTTIHYEISFRARKTLAISVHPDLRVSVTAPLDSDPEVIRARVRKHGAWIREQWRELELYLPKQPPRRFVNGETHRYLGRQYRLRAIQGEVNSVKCLRGYFQITSREEPTPALARRRLEAWLRDRAEAVFHQRLEVCQTRAEREGIPRPILKIKRMRKRWGSCAADGTITLNLELIQAPKECIDYVIMHELCHLEEAHHGPRFWALLEKLMPDYDQRRALLNRVIAQ</sequence>
<gene>
    <name evidence="2" type="ORF">BDD21_5358</name>
</gene>